<evidence type="ECO:0000256" key="3">
    <source>
        <dbReference type="ARBA" id="ARBA00009105"/>
    </source>
</evidence>
<evidence type="ECO:0000256" key="10">
    <source>
        <dbReference type="ARBA" id="ARBA00037847"/>
    </source>
</evidence>
<reference evidence="14" key="2">
    <citation type="submission" date="2010-04" db="EMBL/GenBank/DDBJ databases">
        <authorList>
            <person name="Buell R."/>
            <person name="Hamilton J."/>
            <person name="Hostetler J."/>
        </authorList>
    </citation>
    <scope>NUCLEOTIDE SEQUENCE [LARGE SCALE GENOMIC DNA]</scope>
    <source>
        <strain evidence="14">DAOM:BR144</strain>
    </source>
</reference>
<reference evidence="13" key="3">
    <citation type="submission" date="2015-02" db="UniProtKB">
        <authorList>
            <consortium name="EnsemblProtists"/>
        </authorList>
    </citation>
    <scope>IDENTIFICATION</scope>
    <source>
        <strain evidence="13">DAOM BR144</strain>
    </source>
</reference>
<dbReference type="AlphaFoldDB" id="K3WIB1"/>
<dbReference type="SUPFAM" id="SSF53448">
    <property type="entry name" value="Nucleotide-diphospho-sugar transferases"/>
    <property type="match status" value="1"/>
</dbReference>
<evidence type="ECO:0000256" key="7">
    <source>
        <dbReference type="ARBA" id="ARBA00022989"/>
    </source>
</evidence>
<dbReference type="EnsemblProtists" id="PYU1_T004703">
    <property type="protein sequence ID" value="PYU1_T004703"/>
    <property type="gene ID" value="PYU1_G004692"/>
</dbReference>
<dbReference type="VEuPathDB" id="FungiDB:PYU1_G004692"/>
<evidence type="ECO:0000313" key="13">
    <source>
        <dbReference type="EnsemblProtists" id="PYU1_T004703"/>
    </source>
</evidence>
<keyword evidence="8" id="KW-0333">Golgi apparatus</keyword>
<feature type="compositionally biased region" description="Low complexity" evidence="11">
    <location>
        <begin position="594"/>
        <end position="642"/>
    </location>
</feature>
<organism evidence="13 14">
    <name type="scientific">Globisporangium ultimum (strain ATCC 200006 / CBS 805.95 / DAOM BR144)</name>
    <name type="common">Pythium ultimum</name>
    <dbReference type="NCBI Taxonomy" id="431595"/>
    <lineage>
        <taxon>Eukaryota</taxon>
        <taxon>Sar</taxon>
        <taxon>Stramenopiles</taxon>
        <taxon>Oomycota</taxon>
        <taxon>Peronosporomycetes</taxon>
        <taxon>Pythiales</taxon>
        <taxon>Pythiaceae</taxon>
        <taxon>Globisporangium</taxon>
    </lineage>
</organism>
<evidence type="ECO:0000256" key="1">
    <source>
        <dbReference type="ARBA" id="ARBA00004394"/>
    </source>
</evidence>
<dbReference type="EMBL" id="GL376631">
    <property type="status" value="NOT_ANNOTATED_CDS"/>
    <property type="molecule type" value="Genomic_DNA"/>
</dbReference>
<feature type="transmembrane region" description="Helical" evidence="12">
    <location>
        <begin position="567"/>
        <end position="585"/>
    </location>
</feature>
<dbReference type="OMA" id="PDFWRPA"/>
<comment type="subcellular location">
    <subcellularLocation>
        <location evidence="10">Endomembrane system</location>
        <topology evidence="10">Single-pass membrane protein</topology>
    </subcellularLocation>
    <subcellularLocation>
        <location evidence="1">Golgi apparatus membrane</location>
    </subcellularLocation>
    <subcellularLocation>
        <location evidence="2">Membrane</location>
        <topology evidence="2">Single-pass type II membrane protein</topology>
    </subcellularLocation>
</comment>
<dbReference type="InParanoid" id="K3WIB1"/>
<dbReference type="PANTHER" id="PTHR31646">
    <property type="entry name" value="ALPHA-1,2-MANNOSYLTRANSFERASE MNN2"/>
    <property type="match status" value="1"/>
</dbReference>
<evidence type="ECO:0000256" key="11">
    <source>
        <dbReference type="SAM" id="MobiDB-lite"/>
    </source>
</evidence>
<evidence type="ECO:0000256" key="5">
    <source>
        <dbReference type="ARBA" id="ARBA00022692"/>
    </source>
</evidence>
<dbReference type="STRING" id="431595.K3WIB1"/>
<reference evidence="14" key="1">
    <citation type="journal article" date="2010" name="Genome Biol.">
        <title>Genome sequence of the necrotrophic plant pathogen Pythium ultimum reveals original pathogenicity mechanisms and effector repertoire.</title>
        <authorList>
            <person name="Levesque C.A."/>
            <person name="Brouwer H."/>
            <person name="Cano L."/>
            <person name="Hamilton J.P."/>
            <person name="Holt C."/>
            <person name="Huitema E."/>
            <person name="Raffaele S."/>
            <person name="Robideau G.P."/>
            <person name="Thines M."/>
            <person name="Win J."/>
            <person name="Zerillo M.M."/>
            <person name="Beakes G.W."/>
            <person name="Boore J.L."/>
            <person name="Busam D."/>
            <person name="Dumas B."/>
            <person name="Ferriera S."/>
            <person name="Fuerstenberg S.I."/>
            <person name="Gachon C.M."/>
            <person name="Gaulin E."/>
            <person name="Govers F."/>
            <person name="Grenville-Briggs L."/>
            <person name="Horner N."/>
            <person name="Hostetler J."/>
            <person name="Jiang R.H."/>
            <person name="Johnson J."/>
            <person name="Krajaejun T."/>
            <person name="Lin H."/>
            <person name="Meijer H.J."/>
            <person name="Moore B."/>
            <person name="Morris P."/>
            <person name="Phuntmart V."/>
            <person name="Puiu D."/>
            <person name="Shetty J."/>
            <person name="Stajich J.E."/>
            <person name="Tripathy S."/>
            <person name="Wawra S."/>
            <person name="van West P."/>
            <person name="Whitty B.R."/>
            <person name="Coutinho P.M."/>
            <person name="Henrissat B."/>
            <person name="Martin F."/>
            <person name="Thomas P.D."/>
            <person name="Tyler B.M."/>
            <person name="De Vries R.P."/>
            <person name="Kamoun S."/>
            <person name="Yandell M."/>
            <person name="Tisserat N."/>
            <person name="Buell C.R."/>
        </authorList>
    </citation>
    <scope>NUCLEOTIDE SEQUENCE</scope>
    <source>
        <strain evidence="14">DAOM:BR144</strain>
    </source>
</reference>
<keyword evidence="5 12" id="KW-0812">Transmembrane</keyword>
<evidence type="ECO:0000256" key="4">
    <source>
        <dbReference type="ARBA" id="ARBA00022679"/>
    </source>
</evidence>
<dbReference type="GO" id="GO:0000026">
    <property type="term" value="F:alpha-1,2-mannosyltransferase activity"/>
    <property type="evidence" value="ECO:0007669"/>
    <property type="project" value="TreeGrafter"/>
</dbReference>
<keyword evidence="6" id="KW-0735">Signal-anchor</keyword>
<dbReference type="Proteomes" id="UP000019132">
    <property type="component" value="Unassembled WGS sequence"/>
</dbReference>
<keyword evidence="4" id="KW-0808">Transferase</keyword>
<proteinExistence type="inferred from homology"/>
<evidence type="ECO:0000256" key="9">
    <source>
        <dbReference type="ARBA" id="ARBA00023136"/>
    </source>
</evidence>
<evidence type="ECO:0000256" key="8">
    <source>
        <dbReference type="ARBA" id="ARBA00023034"/>
    </source>
</evidence>
<accession>K3WIB1</accession>
<dbReference type="InterPro" id="IPR022751">
    <property type="entry name" value="Alpha_mannosyltransferase"/>
</dbReference>
<keyword evidence="14" id="KW-1185">Reference proteome</keyword>
<protein>
    <submittedName>
        <fullName evidence="13">Uncharacterized protein</fullName>
    </submittedName>
</protein>
<dbReference type="HOGENOM" id="CLU_018120_0_2_1"/>
<feature type="region of interest" description="Disordered" evidence="11">
    <location>
        <begin position="594"/>
        <end position="659"/>
    </location>
</feature>
<keyword evidence="9 12" id="KW-0472">Membrane</keyword>
<dbReference type="InterPro" id="IPR029044">
    <property type="entry name" value="Nucleotide-diphossugar_trans"/>
</dbReference>
<evidence type="ECO:0000256" key="12">
    <source>
        <dbReference type="SAM" id="Phobius"/>
    </source>
</evidence>
<comment type="similarity">
    <text evidence="3">Belongs to the MNN1/MNT family.</text>
</comment>
<evidence type="ECO:0000313" key="14">
    <source>
        <dbReference type="Proteomes" id="UP000019132"/>
    </source>
</evidence>
<dbReference type="GO" id="GO:0000139">
    <property type="term" value="C:Golgi membrane"/>
    <property type="evidence" value="ECO:0007669"/>
    <property type="project" value="UniProtKB-SubCell"/>
</dbReference>
<evidence type="ECO:0000256" key="6">
    <source>
        <dbReference type="ARBA" id="ARBA00022968"/>
    </source>
</evidence>
<dbReference type="GO" id="GO:0046354">
    <property type="term" value="P:mannan biosynthetic process"/>
    <property type="evidence" value="ECO:0007669"/>
    <property type="project" value="TreeGrafter"/>
</dbReference>
<sequence length="659" mass="75041">MGAVKAFALRFLKRHVALVSFVAVASIAAAIVYELTHGGKPHRWVYDDPRLNYVDRTGDKPRAIWNEDEFECIGWRATYGCDPYGERDVTRDRKCDEPLSRVSGYCEVRNATSGEIFRVMLATCKSWRWYLVKQLTCNDARIFTDFSIRAAEYEHPPAIAAPLPPPKKKSADDKKKNNNQITAIENDTAPVSLKRGVVLIGFPKAIAGVYAIIRLLRFHGCALPVEVWIDPLEMHAKHSVLVELVNNYGVFLRVIEDPNATKFHAKPYTIYHSRFESVLFLDSDNIPVRDPTYLFDSPEFTKFGAMFWPDFWRPALDTPFNVQEQSALWQLLDMPFVDMFEQESGQVLVNKSMSAAAMSKLMFYSDNVPRLLTDWELVYGDKDLFRLAWLNTSTPFYFIQHTLALGGLYDKDEDFFCGISMIQRDPAGDFIFLHRNQAKLSGRRDQKVLITHYQKFTGGDGGATSLKRDLDKYRIQCKMHRLGQYICFLMNPKTLSGDATPFLIKSLDGTKYPQVEKQAIHFSIEGRSLLSKTEEAEIAVLEEKELQKQAAETAAELARKEHDNQTWYTLMFGGCVLLLGVLWKLNSYRKRQTLLPQQQQQQQQRPNRPTLGSKDLSLADDASSASSSSVTPSSSAANTANTVRRKRSMSIQYDDQHIL</sequence>
<keyword evidence="7 12" id="KW-1133">Transmembrane helix</keyword>
<dbReference type="eggNOG" id="ENOG502QQ16">
    <property type="taxonomic scope" value="Eukaryota"/>
</dbReference>
<dbReference type="PANTHER" id="PTHR31646:SF1">
    <property type="entry name" value="ALPHA-1,2-MANNOSYLTRANSFERASE MNN2"/>
    <property type="match status" value="1"/>
</dbReference>
<name>K3WIB1_GLOUD</name>
<evidence type="ECO:0000256" key="2">
    <source>
        <dbReference type="ARBA" id="ARBA00004606"/>
    </source>
</evidence>
<dbReference type="Pfam" id="PF11051">
    <property type="entry name" value="Mannosyl_trans3"/>
    <property type="match status" value="1"/>
</dbReference>